<accession>A0A1R1XZH6</accession>
<dbReference type="Pfam" id="PF04082">
    <property type="entry name" value="Fungal_trans"/>
    <property type="match status" value="1"/>
</dbReference>
<organism evidence="3 4">
    <name type="scientific">Smittium culicis</name>
    <dbReference type="NCBI Taxonomy" id="133412"/>
    <lineage>
        <taxon>Eukaryota</taxon>
        <taxon>Fungi</taxon>
        <taxon>Fungi incertae sedis</taxon>
        <taxon>Zoopagomycota</taxon>
        <taxon>Kickxellomycotina</taxon>
        <taxon>Harpellomycetes</taxon>
        <taxon>Harpellales</taxon>
        <taxon>Legeriomycetaceae</taxon>
        <taxon>Smittium</taxon>
    </lineage>
</organism>
<dbReference type="GO" id="GO:0006351">
    <property type="term" value="P:DNA-templated transcription"/>
    <property type="evidence" value="ECO:0007669"/>
    <property type="project" value="InterPro"/>
</dbReference>
<dbReference type="GO" id="GO:0008270">
    <property type="term" value="F:zinc ion binding"/>
    <property type="evidence" value="ECO:0007669"/>
    <property type="project" value="InterPro"/>
</dbReference>
<dbReference type="EMBL" id="LSSN01001328">
    <property type="protein sequence ID" value="OMJ20092.1"/>
    <property type="molecule type" value="Genomic_DNA"/>
</dbReference>
<proteinExistence type="predicted"/>
<dbReference type="OrthoDB" id="3037908at2759"/>
<dbReference type="CDD" id="cd12148">
    <property type="entry name" value="fungal_TF_MHR"/>
    <property type="match status" value="1"/>
</dbReference>
<dbReference type="Proteomes" id="UP000187283">
    <property type="component" value="Unassembled WGS sequence"/>
</dbReference>
<protein>
    <recommendedName>
        <fullName evidence="2">Xylanolytic transcriptional activator regulatory domain-containing protein</fullName>
    </recommendedName>
</protein>
<dbReference type="InterPro" id="IPR007219">
    <property type="entry name" value="XnlR_reg_dom"/>
</dbReference>
<keyword evidence="4" id="KW-1185">Reference proteome</keyword>
<name>A0A1R1XZH6_9FUNG</name>
<keyword evidence="1" id="KW-0539">Nucleus</keyword>
<evidence type="ECO:0000259" key="2">
    <source>
        <dbReference type="Pfam" id="PF04082"/>
    </source>
</evidence>
<gene>
    <name evidence="3" type="ORF">AYI70_g4335</name>
</gene>
<evidence type="ECO:0000313" key="3">
    <source>
        <dbReference type="EMBL" id="OMJ20092.1"/>
    </source>
</evidence>
<feature type="domain" description="Xylanolytic transcriptional activator regulatory" evidence="2">
    <location>
        <begin position="13"/>
        <end position="68"/>
    </location>
</feature>
<comment type="caution">
    <text evidence="3">The sequence shown here is derived from an EMBL/GenBank/DDBJ whole genome shotgun (WGS) entry which is preliminary data.</text>
</comment>
<sequence>MDSKKHLQPKTLDEWMETEYKRRVWWVAYISNVSTSFFSGYPLLIQSEEIFVNLPSNDLIYSGDVSYSTASLEQINFKNDSKSKNNSDTFWIVA</sequence>
<reference evidence="3 4" key="1">
    <citation type="submission" date="2017-01" db="EMBL/GenBank/DDBJ databases">
        <authorList>
            <person name="Mah S.A."/>
            <person name="Swanson W.J."/>
            <person name="Moy G.W."/>
            <person name="Vacquier V.D."/>
        </authorList>
    </citation>
    <scope>NUCLEOTIDE SEQUENCE [LARGE SCALE GENOMIC DNA]</scope>
    <source>
        <strain evidence="3 4">GSMNP</strain>
    </source>
</reference>
<dbReference type="AlphaFoldDB" id="A0A1R1XZH6"/>
<dbReference type="GO" id="GO:0003677">
    <property type="term" value="F:DNA binding"/>
    <property type="evidence" value="ECO:0007669"/>
    <property type="project" value="InterPro"/>
</dbReference>
<evidence type="ECO:0000313" key="4">
    <source>
        <dbReference type="Proteomes" id="UP000187283"/>
    </source>
</evidence>
<evidence type="ECO:0000256" key="1">
    <source>
        <dbReference type="ARBA" id="ARBA00023242"/>
    </source>
</evidence>